<feature type="domain" description="C2H2-type" evidence="8">
    <location>
        <begin position="661"/>
        <end position="684"/>
    </location>
</feature>
<dbReference type="PROSITE" id="PS00028">
    <property type="entry name" value="ZINC_FINGER_C2H2_1"/>
    <property type="match status" value="1"/>
</dbReference>
<dbReference type="AlphaFoldDB" id="A0A4R8Q0H7"/>
<evidence type="ECO:0000259" key="8">
    <source>
        <dbReference type="PROSITE" id="PS00028"/>
    </source>
</evidence>
<evidence type="ECO:0000256" key="6">
    <source>
        <dbReference type="ARBA" id="ARBA00035267"/>
    </source>
</evidence>
<feature type="compositionally biased region" description="Acidic residues" evidence="7">
    <location>
        <begin position="554"/>
        <end position="578"/>
    </location>
</feature>
<dbReference type="GO" id="GO:0005762">
    <property type="term" value="C:mitochondrial large ribosomal subunit"/>
    <property type="evidence" value="ECO:0007669"/>
    <property type="project" value="TreeGrafter"/>
</dbReference>
<evidence type="ECO:0000313" key="9">
    <source>
        <dbReference type="EMBL" id="TDZ30116.1"/>
    </source>
</evidence>
<comment type="caution">
    <text evidence="9">The sequence shown here is derived from an EMBL/GenBank/DDBJ whole genome shotgun (WGS) entry which is preliminary data.</text>
</comment>
<feature type="compositionally biased region" description="Low complexity" evidence="7">
    <location>
        <begin position="762"/>
        <end position="772"/>
    </location>
</feature>
<comment type="similarity">
    <text evidence="2">Belongs to the bacterial ribosomal protein bL27 family.</text>
</comment>
<dbReference type="EMBL" id="QAPG01000146">
    <property type="protein sequence ID" value="TDZ30116.1"/>
    <property type="molecule type" value="Genomic_DNA"/>
</dbReference>
<dbReference type="Pfam" id="PF12511">
    <property type="entry name" value="DUF3716"/>
    <property type="match status" value="1"/>
</dbReference>
<feature type="region of interest" description="Disordered" evidence="7">
    <location>
        <begin position="927"/>
        <end position="982"/>
    </location>
</feature>
<evidence type="ECO:0000256" key="4">
    <source>
        <dbReference type="ARBA" id="ARBA00023128"/>
    </source>
</evidence>
<dbReference type="GO" id="GO:0003735">
    <property type="term" value="F:structural constituent of ribosome"/>
    <property type="evidence" value="ECO:0007669"/>
    <property type="project" value="InterPro"/>
</dbReference>
<proteinExistence type="inferred from homology"/>
<dbReference type="Pfam" id="PF01016">
    <property type="entry name" value="Ribosomal_L27"/>
    <property type="match status" value="1"/>
</dbReference>
<name>A0A4R8Q0H7_9PEZI</name>
<evidence type="ECO:0000256" key="5">
    <source>
        <dbReference type="ARBA" id="ARBA00023274"/>
    </source>
</evidence>
<sequence length="1181" mass="129092">MRLFFMQQPLRVAAAGLLRPTTTPTSLAAAANALVAGRRYASVKSQGAYKLAPKRTIPKKLGAKRTGDQYVIPGNIIYKQRGTLWWPGENCIMGRDHTIHAMASGYVKYYRDPARHPDRKYIGVVYNKDDVLPYPAHAERKRKLNMSAHPISKPVEPSALSPSGIPTTIVRRVTKSATGKKGGAPEPPRVLRLRDDFSYREDNWRIGRLVKLNVGGMSRRAKFRHRRWAKEKTNAGQKAAAAKFAAMEVDEWTIAAAKRLQEQRNAADRAKNLKKKNKAAKAAKKAQKQKRNHTVVRSRRGLSKRLAIVGLGIQRRGRFHEDDEAQRDQGQYQAVWVSIGHIPIDSQGDCLVYQPDGIISDHDADIRIHIAGAPGELSCNVDCADILPLSNAGTPETDQPSHLAQKKPALSLSSRIQDLQESWEASNVSNSNALASDGVSALKDSLNGEQSLSASSLTRTQPKKLMGSSQSAPSPSAMKRVFLIQGGQPKRQQTSQPSGDPITAADIQLVEDIFSLETGSVEKLRRRADAVLADLGAPAATTETPFIPISQLAVDDDDYEDDSTDEEDDDDVNDDDDEEMADDDVIAAVASEETSVSSSESQAATPTPPEDPLVELTRTNDNSRPYAQWYGAWGGKLENTAGALLPTGYEIHTDPAYPFICPVRDCRTLFNKMKALSPHFLNKHKSSMFNDNLDGTLTFIDYYRKADNAERYPPIIVSRRPPLPDEPPEVPPRLPGYKPVGHPSRAPSASAANARIQRLNQARSARSAAESSPLRQVTELVSDHRAGSATRHTSVREYLVAQLSSNYRLAVERPDIKFLLKRPLKRELPSAWRAKHAGIDGLTRQAALALLVHITGDPAPRACLSCTVQTAHMDNLLHPCIVLPANTPDWLKQTVSEECASCQWRSSYQGLKNLCDFLPVTRRLQAASTSPSPLPSSMARPSISSSAPVSQAPPRVSSLAGQPARTSYPAPPKASMPPPPLRRPTIETAVPVPCIPLPTTESVHPGIAANGKKANSPPRRVTRYSAVTAKMGAADASKTPAASQRLSSSSTEDDAMPAELLEMEDWEVAPGRVRDEDNTFPTNVAFSNAYLTTNQAVTVSEDIAFNVLVIKPGASHQWTEEDDKIRICSLAVGKVHVKLDQTEPFQIGPNGMFKLKPSVACTVENRLYIDAVIHVTSVAQY</sequence>
<evidence type="ECO:0000256" key="7">
    <source>
        <dbReference type="SAM" id="MobiDB-lite"/>
    </source>
</evidence>
<dbReference type="SUPFAM" id="SSF110324">
    <property type="entry name" value="Ribosomal L27 protein-like"/>
    <property type="match status" value="1"/>
</dbReference>
<evidence type="ECO:0000256" key="3">
    <source>
        <dbReference type="ARBA" id="ARBA00022980"/>
    </source>
</evidence>
<feature type="region of interest" description="Disordered" evidence="7">
    <location>
        <begin position="1032"/>
        <end position="1052"/>
    </location>
</feature>
<keyword evidence="3 9" id="KW-0689">Ribosomal protein</keyword>
<dbReference type="PRINTS" id="PR00063">
    <property type="entry name" value="RIBOSOMALL27"/>
</dbReference>
<dbReference type="GO" id="GO:0006412">
    <property type="term" value="P:translation"/>
    <property type="evidence" value="ECO:0007669"/>
    <property type="project" value="InterPro"/>
</dbReference>
<evidence type="ECO:0000313" key="10">
    <source>
        <dbReference type="Proteomes" id="UP000295083"/>
    </source>
</evidence>
<evidence type="ECO:0000256" key="2">
    <source>
        <dbReference type="ARBA" id="ARBA00010797"/>
    </source>
</evidence>
<keyword evidence="4" id="KW-0496">Mitochondrion</keyword>
<dbReference type="Gene3D" id="2.40.50.100">
    <property type="match status" value="1"/>
</dbReference>
<accession>A0A4R8Q0H7</accession>
<feature type="region of interest" description="Disordered" evidence="7">
    <location>
        <begin position="757"/>
        <end position="788"/>
    </location>
</feature>
<evidence type="ECO:0000256" key="1">
    <source>
        <dbReference type="ARBA" id="ARBA00004173"/>
    </source>
</evidence>
<keyword evidence="5" id="KW-0687">Ribonucleoprotein</keyword>
<feature type="region of interest" description="Disordered" evidence="7">
    <location>
        <begin position="590"/>
        <end position="620"/>
    </location>
</feature>
<feature type="compositionally biased region" description="Pro residues" evidence="7">
    <location>
        <begin position="969"/>
        <end position="982"/>
    </location>
</feature>
<feature type="compositionally biased region" description="Low complexity" evidence="7">
    <location>
        <begin position="590"/>
        <end position="605"/>
    </location>
</feature>
<comment type="subcellular location">
    <subcellularLocation>
        <location evidence="1">Mitochondrion</location>
    </subcellularLocation>
</comment>
<reference evidence="9 10" key="1">
    <citation type="submission" date="2018-11" db="EMBL/GenBank/DDBJ databases">
        <title>Genome sequence and assembly of Colletotrichum spinosum.</title>
        <authorList>
            <person name="Gan P."/>
            <person name="Shirasu K."/>
        </authorList>
    </citation>
    <scope>NUCLEOTIDE SEQUENCE [LARGE SCALE GENOMIC DNA]</scope>
    <source>
        <strain evidence="9 10">CBS 515.97</strain>
    </source>
</reference>
<gene>
    <name evidence="9" type="ORF">C8035_v003446</name>
</gene>
<dbReference type="PANTHER" id="PTHR15893">
    <property type="entry name" value="RIBOSOMAL PROTEIN L27"/>
    <property type="match status" value="1"/>
</dbReference>
<feature type="compositionally biased region" description="Polar residues" evidence="7">
    <location>
        <begin position="1040"/>
        <end position="1050"/>
    </location>
</feature>
<dbReference type="Proteomes" id="UP000295083">
    <property type="component" value="Unassembled WGS sequence"/>
</dbReference>
<feature type="compositionally biased region" description="Polar residues" evidence="7">
    <location>
        <begin position="447"/>
        <end position="460"/>
    </location>
</feature>
<dbReference type="InterPro" id="IPR022190">
    <property type="entry name" value="DUF3716"/>
</dbReference>
<dbReference type="InterPro" id="IPR001684">
    <property type="entry name" value="Ribosomal_bL27"/>
</dbReference>
<feature type="region of interest" description="Disordered" evidence="7">
    <location>
        <begin position="546"/>
        <end position="578"/>
    </location>
</feature>
<feature type="region of interest" description="Disordered" evidence="7">
    <location>
        <begin position="272"/>
        <end position="292"/>
    </location>
</feature>
<dbReference type="FunFam" id="2.40.50.100:FF:000042">
    <property type="entry name" value="50S ribosomal protein L27"/>
    <property type="match status" value="1"/>
</dbReference>
<feature type="region of interest" description="Disordered" evidence="7">
    <location>
        <begin position="446"/>
        <end position="476"/>
    </location>
</feature>
<protein>
    <recommendedName>
        <fullName evidence="6">Large ribosomal subunit protein bL27m</fullName>
    </recommendedName>
</protein>
<organism evidence="9 10">
    <name type="scientific">Colletotrichum spinosum</name>
    <dbReference type="NCBI Taxonomy" id="1347390"/>
    <lineage>
        <taxon>Eukaryota</taxon>
        <taxon>Fungi</taxon>
        <taxon>Dikarya</taxon>
        <taxon>Ascomycota</taxon>
        <taxon>Pezizomycotina</taxon>
        <taxon>Sordariomycetes</taxon>
        <taxon>Hypocreomycetidae</taxon>
        <taxon>Glomerellales</taxon>
        <taxon>Glomerellaceae</taxon>
        <taxon>Colletotrichum</taxon>
        <taxon>Colletotrichum orbiculare species complex</taxon>
    </lineage>
</organism>
<keyword evidence="10" id="KW-1185">Reference proteome</keyword>
<dbReference type="PANTHER" id="PTHR15893:SF0">
    <property type="entry name" value="LARGE RIBOSOMAL SUBUNIT PROTEIN BL27M"/>
    <property type="match status" value="1"/>
</dbReference>
<dbReference type="InterPro" id="IPR013087">
    <property type="entry name" value="Znf_C2H2_type"/>
</dbReference>
<feature type="compositionally biased region" description="Low complexity" evidence="7">
    <location>
        <begin position="928"/>
        <end position="948"/>
    </location>
</feature>